<proteinExistence type="predicted"/>
<name>X1QGJ8_9ZZZZ</name>
<evidence type="ECO:0000313" key="1">
    <source>
        <dbReference type="EMBL" id="GAI67597.1"/>
    </source>
</evidence>
<dbReference type="InterPro" id="IPR009057">
    <property type="entry name" value="Homeodomain-like_sf"/>
</dbReference>
<protein>
    <recommendedName>
        <fullName evidence="2">Transposase</fullName>
    </recommendedName>
</protein>
<gene>
    <name evidence="1" type="ORF">S12H4_08861</name>
</gene>
<accession>X1QGJ8</accession>
<dbReference type="EMBL" id="BARW01003487">
    <property type="protein sequence ID" value="GAI67597.1"/>
    <property type="molecule type" value="Genomic_DNA"/>
</dbReference>
<dbReference type="Pfam" id="PF13565">
    <property type="entry name" value="HTH_32"/>
    <property type="match status" value="1"/>
</dbReference>
<dbReference type="SUPFAM" id="SSF46689">
    <property type="entry name" value="Homeodomain-like"/>
    <property type="match status" value="1"/>
</dbReference>
<dbReference type="AlphaFoldDB" id="X1QGJ8"/>
<sequence>MKKGKTQAYRIKHANILLAVDADGPNLSDEDSTQIFGCHQNTVRNVRQRFVEQGIEVALERKKRDEPPRELKIDGEKEAQLIAIACSEPPAGRAKWTLKMLAERLVELDIVDTISDQTVRRTLKKTNLSLT</sequence>
<evidence type="ECO:0008006" key="2">
    <source>
        <dbReference type="Google" id="ProtNLM"/>
    </source>
</evidence>
<comment type="caution">
    <text evidence="1">The sequence shown here is derived from an EMBL/GenBank/DDBJ whole genome shotgun (WGS) entry which is preliminary data.</text>
</comment>
<reference evidence="1" key="1">
    <citation type="journal article" date="2014" name="Front. Microbiol.">
        <title>High frequency of phylogenetically diverse reductive dehalogenase-homologous genes in deep subseafloor sedimentary metagenomes.</title>
        <authorList>
            <person name="Kawai M."/>
            <person name="Futagami T."/>
            <person name="Toyoda A."/>
            <person name="Takaki Y."/>
            <person name="Nishi S."/>
            <person name="Hori S."/>
            <person name="Arai W."/>
            <person name="Tsubouchi T."/>
            <person name="Morono Y."/>
            <person name="Uchiyama I."/>
            <person name="Ito T."/>
            <person name="Fujiyama A."/>
            <person name="Inagaki F."/>
            <person name="Takami H."/>
        </authorList>
    </citation>
    <scope>NUCLEOTIDE SEQUENCE</scope>
    <source>
        <strain evidence="1">Expedition CK06-06</strain>
    </source>
</reference>
<organism evidence="1">
    <name type="scientific">marine sediment metagenome</name>
    <dbReference type="NCBI Taxonomy" id="412755"/>
    <lineage>
        <taxon>unclassified sequences</taxon>
        <taxon>metagenomes</taxon>
        <taxon>ecological metagenomes</taxon>
    </lineage>
</organism>
<feature type="non-terminal residue" evidence="1">
    <location>
        <position position="131"/>
    </location>
</feature>